<evidence type="ECO:0000313" key="2">
    <source>
        <dbReference type="Proteomes" id="UP001189429"/>
    </source>
</evidence>
<keyword evidence="2" id="KW-1185">Reference proteome</keyword>
<sequence length="110" mass="12276">AKLWTYGKADWPPRSVVGTVIEAAKEILDERWRGLKMRAAVEEMVEKNPILVNELIATKNGQAAPRENLTCFGEGRTMTDARWSGSLRHKKEDAICAYGEPLATAAMMRT</sequence>
<dbReference type="Proteomes" id="UP001189429">
    <property type="component" value="Unassembled WGS sequence"/>
</dbReference>
<reference evidence="1" key="1">
    <citation type="submission" date="2023-10" db="EMBL/GenBank/DDBJ databases">
        <authorList>
            <person name="Chen Y."/>
            <person name="Shah S."/>
            <person name="Dougan E. K."/>
            <person name="Thang M."/>
            <person name="Chan C."/>
        </authorList>
    </citation>
    <scope>NUCLEOTIDE SEQUENCE [LARGE SCALE GENOMIC DNA]</scope>
</reference>
<gene>
    <name evidence="1" type="ORF">PCOR1329_LOCUS39882</name>
</gene>
<organism evidence="1 2">
    <name type="scientific">Prorocentrum cordatum</name>
    <dbReference type="NCBI Taxonomy" id="2364126"/>
    <lineage>
        <taxon>Eukaryota</taxon>
        <taxon>Sar</taxon>
        <taxon>Alveolata</taxon>
        <taxon>Dinophyceae</taxon>
        <taxon>Prorocentrales</taxon>
        <taxon>Prorocentraceae</taxon>
        <taxon>Prorocentrum</taxon>
    </lineage>
</organism>
<proteinExistence type="predicted"/>
<feature type="non-terminal residue" evidence="1">
    <location>
        <position position="110"/>
    </location>
</feature>
<comment type="caution">
    <text evidence="1">The sequence shown here is derived from an EMBL/GenBank/DDBJ whole genome shotgun (WGS) entry which is preliminary data.</text>
</comment>
<feature type="non-terminal residue" evidence="1">
    <location>
        <position position="1"/>
    </location>
</feature>
<name>A0ABN9TK48_9DINO</name>
<protein>
    <submittedName>
        <fullName evidence="1">Uncharacterized protein</fullName>
    </submittedName>
</protein>
<evidence type="ECO:0000313" key="1">
    <source>
        <dbReference type="EMBL" id="CAK0846347.1"/>
    </source>
</evidence>
<dbReference type="EMBL" id="CAUYUJ010014817">
    <property type="protein sequence ID" value="CAK0846347.1"/>
    <property type="molecule type" value="Genomic_DNA"/>
</dbReference>
<accession>A0ABN9TK48</accession>